<dbReference type="GO" id="GO:0031462">
    <property type="term" value="C:Cul2-RING ubiquitin ligase complex"/>
    <property type="evidence" value="ECO:0007669"/>
    <property type="project" value="TreeGrafter"/>
</dbReference>
<dbReference type="GO" id="GO:0006886">
    <property type="term" value="P:intracellular protein transport"/>
    <property type="evidence" value="ECO:0007669"/>
    <property type="project" value="InterPro"/>
</dbReference>
<dbReference type="PANTHER" id="PTHR46575:SF1">
    <property type="entry name" value="AMYLOID PROTEIN-BINDING PROTEIN 2"/>
    <property type="match status" value="1"/>
</dbReference>
<dbReference type="AlphaFoldDB" id="A0A182MQ27"/>
<dbReference type="InterPro" id="IPR042476">
    <property type="entry name" value="APPBP2"/>
</dbReference>
<keyword evidence="2" id="KW-1185">Reference proteome</keyword>
<reference evidence="1" key="2">
    <citation type="submission" date="2020-05" db="UniProtKB">
        <authorList>
            <consortium name="EnsemblMetazoa"/>
        </authorList>
    </citation>
    <scope>IDENTIFICATION</scope>
    <source>
        <strain evidence="1">A-37</strain>
    </source>
</reference>
<evidence type="ECO:0000313" key="2">
    <source>
        <dbReference type="Proteomes" id="UP000075883"/>
    </source>
</evidence>
<evidence type="ECO:0000313" key="1">
    <source>
        <dbReference type="EnsemblMetazoa" id="ACUA023568-PA"/>
    </source>
</evidence>
<dbReference type="EnsemblMetazoa" id="ACUA023568-RA">
    <property type="protein sequence ID" value="ACUA023568-PA"/>
    <property type="gene ID" value="ACUA023568"/>
</dbReference>
<sequence length="352" mass="40841">MNHMAKYWPLADIHLDRDSPSLVYSSKPLYRFAVEAVIRSFSNNPRCPSYREAVEELPLGMRLDLLAEMCDYPSLVEVQLQILSDPLLFNSANQLQRLHDLQVSIFHSSSLFYFEGIRRTRHLSYKCAMQSLSKITKRSPSRLVIDVLRHFVRVCLYHRMYEKAVFTLKLAFCLVVHDYGRTSALYAGTLEDLAILLLACDQVTKSMEVYAEAQHIYMQLYGSRNLQLSLAQGNVAYGLCLQAYNTGRRDRALHHIALGLGNYKRNLPWEHRMVTQVSRLRTTIDLFTFPVGGNKENDVLQVELFNHKDIDPLSVKDIGYQLELIQHWENRSELELTKMMSDMYVLNYAEFM</sequence>
<dbReference type="GO" id="GO:0043161">
    <property type="term" value="P:proteasome-mediated ubiquitin-dependent protein catabolic process"/>
    <property type="evidence" value="ECO:0007669"/>
    <property type="project" value="TreeGrafter"/>
</dbReference>
<dbReference type="Proteomes" id="UP000075883">
    <property type="component" value="Unassembled WGS sequence"/>
</dbReference>
<organism evidence="1 2">
    <name type="scientific">Anopheles culicifacies</name>
    <dbReference type="NCBI Taxonomy" id="139723"/>
    <lineage>
        <taxon>Eukaryota</taxon>
        <taxon>Metazoa</taxon>
        <taxon>Ecdysozoa</taxon>
        <taxon>Arthropoda</taxon>
        <taxon>Hexapoda</taxon>
        <taxon>Insecta</taxon>
        <taxon>Pterygota</taxon>
        <taxon>Neoptera</taxon>
        <taxon>Endopterygota</taxon>
        <taxon>Diptera</taxon>
        <taxon>Nematocera</taxon>
        <taxon>Culicoidea</taxon>
        <taxon>Culicidae</taxon>
        <taxon>Anophelinae</taxon>
        <taxon>Anopheles</taxon>
        <taxon>culicifacies species complex</taxon>
    </lineage>
</organism>
<protein>
    <submittedName>
        <fullName evidence="1">Uncharacterized protein</fullName>
    </submittedName>
</protein>
<dbReference type="PANTHER" id="PTHR46575">
    <property type="entry name" value="AMYLOID PROTEIN-BINDING PROTEIN 2"/>
    <property type="match status" value="1"/>
</dbReference>
<accession>A0A182MQ27</accession>
<dbReference type="GO" id="GO:1990756">
    <property type="term" value="F:ubiquitin-like ligase-substrate adaptor activity"/>
    <property type="evidence" value="ECO:0007669"/>
    <property type="project" value="TreeGrafter"/>
</dbReference>
<proteinExistence type="predicted"/>
<dbReference type="STRING" id="139723.A0A182MQ27"/>
<dbReference type="EMBL" id="AXCM01013379">
    <property type="status" value="NOT_ANNOTATED_CDS"/>
    <property type="molecule type" value="Genomic_DNA"/>
</dbReference>
<dbReference type="Gene3D" id="1.25.40.10">
    <property type="entry name" value="Tetratricopeptide repeat domain"/>
    <property type="match status" value="1"/>
</dbReference>
<dbReference type="VEuPathDB" id="VectorBase:ACUA023568"/>
<name>A0A182MQ27_9DIPT</name>
<reference evidence="2" key="1">
    <citation type="submission" date="2013-09" db="EMBL/GenBank/DDBJ databases">
        <title>The Genome Sequence of Anopheles culicifacies species A.</title>
        <authorList>
            <consortium name="The Broad Institute Genomics Platform"/>
            <person name="Neafsey D.E."/>
            <person name="Besansky N."/>
            <person name="Howell P."/>
            <person name="Walton C."/>
            <person name="Young S.K."/>
            <person name="Zeng Q."/>
            <person name="Gargeya S."/>
            <person name="Fitzgerald M."/>
            <person name="Haas B."/>
            <person name="Abouelleil A."/>
            <person name="Allen A.W."/>
            <person name="Alvarado L."/>
            <person name="Arachchi H.M."/>
            <person name="Berlin A.M."/>
            <person name="Chapman S.B."/>
            <person name="Gainer-Dewar J."/>
            <person name="Goldberg J."/>
            <person name="Griggs A."/>
            <person name="Gujja S."/>
            <person name="Hansen M."/>
            <person name="Howarth C."/>
            <person name="Imamovic A."/>
            <person name="Ireland A."/>
            <person name="Larimer J."/>
            <person name="McCowan C."/>
            <person name="Murphy C."/>
            <person name="Pearson M."/>
            <person name="Poon T.W."/>
            <person name="Priest M."/>
            <person name="Roberts A."/>
            <person name="Saif S."/>
            <person name="Shea T."/>
            <person name="Sisk P."/>
            <person name="Sykes S."/>
            <person name="Wortman J."/>
            <person name="Nusbaum C."/>
            <person name="Birren B."/>
        </authorList>
    </citation>
    <scope>NUCLEOTIDE SEQUENCE [LARGE SCALE GENOMIC DNA]</scope>
    <source>
        <strain evidence="2">A-37</strain>
    </source>
</reference>
<dbReference type="InterPro" id="IPR011990">
    <property type="entry name" value="TPR-like_helical_dom_sf"/>
</dbReference>